<dbReference type="PROSITE" id="PS00646">
    <property type="entry name" value="RIBOSOMAL_S13_1"/>
    <property type="match status" value="1"/>
</dbReference>
<dbReference type="STRING" id="871575.W1QB00"/>
<dbReference type="OrthoDB" id="525520at2759"/>
<dbReference type="PANTHER" id="PTHR10871:SF1">
    <property type="entry name" value="SMALL RIBOSOMAL SUBUNIT PROTEIN US13M"/>
    <property type="match status" value="1"/>
</dbReference>
<dbReference type="GeneID" id="25771069"/>
<dbReference type="HOGENOM" id="CLU_103849_2_4_1"/>
<dbReference type="GO" id="GO:0005739">
    <property type="term" value="C:mitochondrion"/>
    <property type="evidence" value="ECO:0007669"/>
    <property type="project" value="TreeGrafter"/>
</dbReference>
<evidence type="ECO:0000256" key="3">
    <source>
        <dbReference type="ARBA" id="ARBA00023274"/>
    </source>
</evidence>
<dbReference type="EMBL" id="AEOI02000009">
    <property type="protein sequence ID" value="ESW97513.1"/>
    <property type="molecule type" value="Genomic_DNA"/>
</dbReference>
<sequence length="121" mass="13497">MVVHILGKAIKGKAKVDIGLAHTFFGVGLKTAEKICAKVGLYPSMRMHQLNETQVMAVTKELTDMTIGSRLLQQVRSNIKLKRATGSYQGLRHAMGLPVHGQRTKYNARTARRLNKLNRTQ</sequence>
<dbReference type="GO" id="GO:0003735">
    <property type="term" value="F:structural constituent of ribosome"/>
    <property type="evidence" value="ECO:0007669"/>
    <property type="project" value="InterPro"/>
</dbReference>
<keyword evidence="3 5" id="KW-0687">Ribonucleoprotein</keyword>
<accession>W1QB00</accession>
<keyword evidence="2 5" id="KW-0689">Ribosomal protein</keyword>
<organism evidence="6 7">
    <name type="scientific">Ogataea parapolymorpha (strain ATCC 26012 / BCRC 20466 / JCM 22074 / NRRL Y-7560 / DL-1)</name>
    <name type="common">Yeast</name>
    <name type="synonym">Hansenula polymorpha</name>
    <dbReference type="NCBI Taxonomy" id="871575"/>
    <lineage>
        <taxon>Eukaryota</taxon>
        <taxon>Fungi</taxon>
        <taxon>Dikarya</taxon>
        <taxon>Ascomycota</taxon>
        <taxon>Saccharomycotina</taxon>
        <taxon>Pichiomycetes</taxon>
        <taxon>Pichiales</taxon>
        <taxon>Pichiaceae</taxon>
        <taxon>Ogataea</taxon>
    </lineage>
</organism>
<dbReference type="Proteomes" id="UP000008673">
    <property type="component" value="Unassembled WGS sequence"/>
</dbReference>
<evidence type="ECO:0000256" key="2">
    <source>
        <dbReference type="ARBA" id="ARBA00022980"/>
    </source>
</evidence>
<dbReference type="Gene3D" id="1.10.8.50">
    <property type="match status" value="1"/>
</dbReference>
<dbReference type="GO" id="GO:0003723">
    <property type="term" value="F:RNA binding"/>
    <property type="evidence" value="ECO:0007669"/>
    <property type="project" value="InterPro"/>
</dbReference>
<evidence type="ECO:0000313" key="7">
    <source>
        <dbReference type="Proteomes" id="UP000008673"/>
    </source>
</evidence>
<comment type="caution">
    <text evidence="6">The sequence shown here is derived from an EMBL/GenBank/DDBJ whole genome shotgun (WGS) entry which is preliminary data.</text>
</comment>
<gene>
    <name evidence="6" type="ORF">HPODL_01610</name>
</gene>
<dbReference type="InterPro" id="IPR001892">
    <property type="entry name" value="Ribosomal_uS13"/>
</dbReference>
<dbReference type="SUPFAM" id="SSF46946">
    <property type="entry name" value="S13-like H2TH domain"/>
    <property type="match status" value="1"/>
</dbReference>
<dbReference type="AlphaFoldDB" id="W1QB00"/>
<dbReference type="InterPro" id="IPR010979">
    <property type="entry name" value="Ribosomal_uS13-like_H2TH"/>
</dbReference>
<evidence type="ECO:0000256" key="4">
    <source>
        <dbReference type="ARBA" id="ARBA00040757"/>
    </source>
</evidence>
<dbReference type="PROSITE" id="PS50159">
    <property type="entry name" value="RIBOSOMAL_S13_2"/>
    <property type="match status" value="1"/>
</dbReference>
<dbReference type="GO" id="GO:0015935">
    <property type="term" value="C:small ribosomal subunit"/>
    <property type="evidence" value="ECO:0007669"/>
    <property type="project" value="TreeGrafter"/>
</dbReference>
<dbReference type="GO" id="GO:0006412">
    <property type="term" value="P:translation"/>
    <property type="evidence" value="ECO:0007669"/>
    <property type="project" value="InterPro"/>
</dbReference>
<dbReference type="InterPro" id="IPR018269">
    <property type="entry name" value="Ribosomal_uS13_CS"/>
</dbReference>
<dbReference type="FunFam" id="1.10.8.50:FF:000001">
    <property type="entry name" value="30S ribosomal protein S13"/>
    <property type="match status" value="1"/>
</dbReference>
<dbReference type="PIRSF" id="PIRSF002134">
    <property type="entry name" value="Ribosomal_S13"/>
    <property type="match status" value="1"/>
</dbReference>
<dbReference type="Pfam" id="PF00416">
    <property type="entry name" value="Ribosomal_S13"/>
    <property type="match status" value="1"/>
</dbReference>
<dbReference type="eggNOG" id="KOG3311">
    <property type="taxonomic scope" value="Eukaryota"/>
</dbReference>
<reference evidence="6 7" key="1">
    <citation type="journal article" date="2013" name="BMC Genomics">
        <title>Genome sequence and analysis of methylotrophic yeast Hansenula polymorpha DL1.</title>
        <authorList>
            <person name="Ravin N.V."/>
            <person name="Eldarov M.A."/>
            <person name="Kadnikov V.V."/>
            <person name="Beletsky A.V."/>
            <person name="Schneider J."/>
            <person name="Mardanova E.S."/>
            <person name="Smekalova E.M."/>
            <person name="Zvereva M.I."/>
            <person name="Dontsova O.A."/>
            <person name="Mardanov A.V."/>
            <person name="Skryabin K.G."/>
        </authorList>
    </citation>
    <scope>NUCLEOTIDE SEQUENCE [LARGE SCALE GENOMIC DNA]</scope>
    <source>
        <strain evidence="7">ATCC 26012 / BCRC 20466 / JCM 22074 / NRRL Y-7560 / DL-1</strain>
    </source>
</reference>
<dbReference type="RefSeq" id="XP_013933598.1">
    <property type="nucleotide sequence ID" value="XM_014078123.1"/>
</dbReference>
<dbReference type="Gene3D" id="4.10.910.10">
    <property type="entry name" value="30s ribosomal protein s13, domain 2"/>
    <property type="match status" value="1"/>
</dbReference>
<dbReference type="KEGG" id="opa:HPODL_01610"/>
<dbReference type="OMA" id="IYPNCRM"/>
<proteinExistence type="inferred from homology"/>
<keyword evidence="7" id="KW-1185">Reference proteome</keyword>
<dbReference type="InterPro" id="IPR027437">
    <property type="entry name" value="Rbsml_uS13_C"/>
</dbReference>
<comment type="similarity">
    <text evidence="1 5">Belongs to the universal ribosomal protein uS13 family.</text>
</comment>
<evidence type="ECO:0000313" key="6">
    <source>
        <dbReference type="EMBL" id="ESW97513.1"/>
    </source>
</evidence>
<dbReference type="PANTHER" id="PTHR10871">
    <property type="entry name" value="30S RIBOSOMAL PROTEIN S13/40S RIBOSOMAL PROTEIN S18"/>
    <property type="match status" value="1"/>
</dbReference>
<protein>
    <recommendedName>
        <fullName evidence="4">Small ribosomal subunit protein uS13m</fullName>
    </recommendedName>
</protein>
<evidence type="ECO:0000256" key="5">
    <source>
        <dbReference type="RuleBase" id="RU003830"/>
    </source>
</evidence>
<evidence type="ECO:0000256" key="1">
    <source>
        <dbReference type="ARBA" id="ARBA00008080"/>
    </source>
</evidence>
<name>W1QB00_OGAPD</name>